<feature type="binding site" evidence="6">
    <location>
        <position position="178"/>
    </location>
    <ligand>
        <name>Zn(2+)</name>
        <dbReference type="ChEBI" id="CHEBI:29105"/>
        <label>2</label>
    </ligand>
</feature>
<feature type="active site" evidence="6">
    <location>
        <position position="294"/>
    </location>
</feature>
<evidence type="ECO:0000313" key="9">
    <source>
        <dbReference type="Proteomes" id="UP000186112"/>
    </source>
</evidence>
<keyword evidence="4 6" id="KW-0378">Hydrolase</keyword>
<dbReference type="NCBIfam" id="TIGR00857">
    <property type="entry name" value="pyrC_multi"/>
    <property type="match status" value="1"/>
</dbReference>
<dbReference type="PANTHER" id="PTHR43668:SF2">
    <property type="entry name" value="ALLANTOINASE"/>
    <property type="match status" value="1"/>
</dbReference>
<dbReference type="OrthoDB" id="9765462at2"/>
<dbReference type="PANTHER" id="PTHR43668">
    <property type="entry name" value="ALLANTOINASE"/>
    <property type="match status" value="1"/>
</dbReference>
<evidence type="ECO:0000256" key="2">
    <source>
        <dbReference type="ARBA" id="ARBA00010286"/>
    </source>
</evidence>
<keyword evidence="5 6" id="KW-0665">Pyrimidine biosynthesis</keyword>
<comment type="similarity">
    <text evidence="2 6">Belongs to the metallo-dependent hydrolases superfamily. DHOase family. Class I DHOase subfamily.</text>
</comment>
<dbReference type="RefSeq" id="WP_075724260.1">
    <property type="nucleotide sequence ID" value="NZ_LTDM01000003.1"/>
</dbReference>
<dbReference type="PROSITE" id="PS00482">
    <property type="entry name" value="DIHYDROOROTASE_1"/>
    <property type="match status" value="1"/>
</dbReference>
<dbReference type="GO" id="GO:0004038">
    <property type="term" value="F:allantoinase activity"/>
    <property type="evidence" value="ECO:0007669"/>
    <property type="project" value="TreeGrafter"/>
</dbReference>
<dbReference type="AlphaFoldDB" id="A0A1U7M925"/>
<feature type="binding site" evidence="6">
    <location>
        <position position="62"/>
    </location>
    <ligand>
        <name>Zn(2+)</name>
        <dbReference type="ChEBI" id="CHEBI:29105"/>
        <label>1</label>
    </ligand>
</feature>
<comment type="caution">
    <text evidence="8">The sequence shown here is derived from an EMBL/GenBank/DDBJ whole genome shotgun (WGS) entry which is preliminary data.</text>
</comment>
<protein>
    <recommendedName>
        <fullName evidence="6">Dihydroorotase</fullName>
        <shortName evidence="6">DHOase</shortName>
        <ecNumber evidence="6">3.5.2.3</ecNumber>
    </recommendedName>
</protein>
<keyword evidence="6" id="KW-0862">Zinc</keyword>
<comment type="catalytic activity">
    <reaction evidence="6">
        <text>(S)-dihydroorotate + H2O = N-carbamoyl-L-aspartate + H(+)</text>
        <dbReference type="Rhea" id="RHEA:24296"/>
        <dbReference type="ChEBI" id="CHEBI:15377"/>
        <dbReference type="ChEBI" id="CHEBI:15378"/>
        <dbReference type="ChEBI" id="CHEBI:30864"/>
        <dbReference type="ChEBI" id="CHEBI:32814"/>
        <dbReference type="EC" id="3.5.2.3"/>
    </reaction>
</comment>
<evidence type="ECO:0000256" key="4">
    <source>
        <dbReference type="ARBA" id="ARBA00022801"/>
    </source>
</evidence>
<dbReference type="PROSITE" id="PS00483">
    <property type="entry name" value="DIHYDROOROTASE_2"/>
    <property type="match status" value="1"/>
</dbReference>
<feature type="binding site" evidence="6">
    <location>
        <begin position="62"/>
        <end position="64"/>
    </location>
    <ligand>
        <name>substrate</name>
    </ligand>
</feature>
<gene>
    <name evidence="8" type="primary">pyrC_1</name>
    <name evidence="6" type="synonym">pyrC</name>
    <name evidence="8" type="ORF">TICRE_02210</name>
</gene>
<evidence type="ECO:0000256" key="3">
    <source>
        <dbReference type="ARBA" id="ARBA00022723"/>
    </source>
</evidence>
<sequence length="412" mass="45431">MILIKNGRVIDPLSGTDEHLDILIDGKNIIKIEKSIEVEEEYTLIDATDIIIAPGLIDVHVHFRDPGQTFKEDLVTGSDAAARGGFTSVVCMANTNPVVDNVETLKYILEKAKDLKVEVLQVSTVTKGMNGENLNDLKALKDAGAVGFSDDGKPIMNTRVLKTAMKISKELDMPISLHEEDPSLIEENGINEFSPHVAEDVMVSRDISLAIAVGSKVNIQHISSGVSVELVRWGKKMGANIYAEVTPHHFTLTEDALEKYGSLAKMNPPLRTPWDKNKIIEGLKDNTIDIIATDHAPHTQEEKDKDITLAPSGIIGLETALALSITNLVDKGHLSMIEMLKKLTINPARLYNLDRGYIKENKRADLVIFSPDEEYVVEDFLSKSWNSPFLGEKLKGKVKMTIAKGNIVYKSI</sequence>
<feature type="binding site" evidence="6">
    <location>
        <position position="151"/>
    </location>
    <ligand>
        <name>Zn(2+)</name>
        <dbReference type="ChEBI" id="CHEBI:29105"/>
        <label>1</label>
    </ligand>
</feature>
<reference evidence="8 9" key="1">
    <citation type="submission" date="2016-02" db="EMBL/GenBank/DDBJ databases">
        <title>Genome sequence of Tissierella creatinophila DSM 6911.</title>
        <authorList>
            <person name="Poehlein A."/>
            <person name="Daniel R."/>
        </authorList>
    </citation>
    <scope>NUCLEOTIDE SEQUENCE [LARGE SCALE GENOMIC DNA]</scope>
    <source>
        <strain evidence="8 9">DSM 6911</strain>
    </source>
</reference>
<dbReference type="SUPFAM" id="SSF51338">
    <property type="entry name" value="Composite domain of metallo-dependent hydrolases"/>
    <property type="match status" value="1"/>
</dbReference>
<keyword evidence="3 6" id="KW-0479">Metal-binding</keyword>
<dbReference type="GO" id="GO:0004151">
    <property type="term" value="F:dihydroorotase activity"/>
    <property type="evidence" value="ECO:0007669"/>
    <property type="project" value="UniProtKB-UniRule"/>
</dbReference>
<dbReference type="UniPathway" id="UPA00070">
    <property type="reaction ID" value="UER00117"/>
</dbReference>
<feature type="binding site" evidence="6">
    <location>
        <position position="267"/>
    </location>
    <ligand>
        <name>substrate</name>
    </ligand>
</feature>
<comment type="cofactor">
    <cofactor evidence="6">
        <name>Zn(2+)</name>
        <dbReference type="ChEBI" id="CHEBI:29105"/>
    </cofactor>
    <text evidence="6">Binds 2 Zn(2+) ions per subunit.</text>
</comment>
<dbReference type="NCBIfam" id="NF006839">
    <property type="entry name" value="PRK09357.1-4"/>
    <property type="match status" value="1"/>
</dbReference>
<dbReference type="GO" id="GO:0008270">
    <property type="term" value="F:zinc ion binding"/>
    <property type="evidence" value="ECO:0007669"/>
    <property type="project" value="UniProtKB-UniRule"/>
</dbReference>
<dbReference type="CDD" id="cd01317">
    <property type="entry name" value="DHOase_IIa"/>
    <property type="match status" value="1"/>
</dbReference>
<feature type="binding site" evidence="6">
    <location>
        <position position="298"/>
    </location>
    <ligand>
        <name>substrate</name>
    </ligand>
</feature>
<feature type="domain" description="Amidohydrolase-related" evidence="7">
    <location>
        <begin position="51"/>
        <end position="408"/>
    </location>
</feature>
<dbReference type="InterPro" id="IPR004722">
    <property type="entry name" value="DHOase"/>
</dbReference>
<feature type="binding site" evidence="6">
    <location>
        <position position="151"/>
    </location>
    <ligand>
        <name>Zn(2+)</name>
        <dbReference type="ChEBI" id="CHEBI:29105"/>
        <label>2</label>
    </ligand>
</feature>
<feature type="binding site" evidence="6">
    <location>
        <position position="221"/>
    </location>
    <ligand>
        <name>Zn(2+)</name>
        <dbReference type="ChEBI" id="CHEBI:29105"/>
        <label>2</label>
    </ligand>
</feature>
<dbReference type="InterPro" id="IPR006680">
    <property type="entry name" value="Amidohydro-rel"/>
</dbReference>
<evidence type="ECO:0000256" key="1">
    <source>
        <dbReference type="ARBA" id="ARBA00002368"/>
    </source>
</evidence>
<keyword evidence="9" id="KW-1185">Reference proteome</keyword>
<dbReference type="InterPro" id="IPR002195">
    <property type="entry name" value="Dihydroorotase_CS"/>
</dbReference>
<dbReference type="HAMAP" id="MF_00220_B">
    <property type="entry name" value="PyrC_classI_B"/>
    <property type="match status" value="1"/>
</dbReference>
<feature type="binding site" evidence="6">
    <location>
        <position position="294"/>
    </location>
    <ligand>
        <name>Zn(2+)</name>
        <dbReference type="ChEBI" id="CHEBI:29105"/>
        <label>1</label>
    </ligand>
</feature>
<comment type="pathway">
    <text evidence="6">Pyrimidine metabolism; UMP biosynthesis via de novo pathway; (S)-dihydroorotate from bicarbonate: step 3/3.</text>
</comment>
<dbReference type="InterPro" id="IPR011059">
    <property type="entry name" value="Metal-dep_hydrolase_composite"/>
</dbReference>
<proteinExistence type="inferred from homology"/>
<dbReference type="Proteomes" id="UP000186112">
    <property type="component" value="Unassembled WGS sequence"/>
</dbReference>
<feature type="binding site" evidence="6">
    <location>
        <position position="60"/>
    </location>
    <ligand>
        <name>Zn(2+)</name>
        <dbReference type="ChEBI" id="CHEBI:29105"/>
        <label>1</label>
    </ligand>
</feature>
<dbReference type="GO" id="GO:0006145">
    <property type="term" value="P:purine nucleobase catabolic process"/>
    <property type="evidence" value="ECO:0007669"/>
    <property type="project" value="TreeGrafter"/>
</dbReference>
<evidence type="ECO:0000313" key="8">
    <source>
        <dbReference type="EMBL" id="OLS03708.1"/>
    </source>
</evidence>
<comment type="caution">
    <text evidence="6">Lacks conserved residue(s) required for the propagation of feature annotation.</text>
</comment>
<name>A0A1U7M925_TISCR</name>
<dbReference type="InterPro" id="IPR050138">
    <property type="entry name" value="DHOase/Allantoinase_Hydrolase"/>
</dbReference>
<dbReference type="GO" id="GO:0044205">
    <property type="term" value="P:'de novo' UMP biosynthetic process"/>
    <property type="evidence" value="ECO:0007669"/>
    <property type="project" value="UniProtKB-UniRule"/>
</dbReference>
<dbReference type="Pfam" id="PF01979">
    <property type="entry name" value="Amidohydro_1"/>
    <property type="match status" value="1"/>
</dbReference>
<comment type="function">
    <text evidence="1 6">Catalyzes the reversible cyclization of carbamoyl aspartate to dihydroorotate.</text>
</comment>
<dbReference type="InterPro" id="IPR032466">
    <property type="entry name" value="Metal_Hydrolase"/>
</dbReference>
<dbReference type="SUPFAM" id="SSF51556">
    <property type="entry name" value="Metallo-dependent hydrolases"/>
    <property type="match status" value="1"/>
</dbReference>
<feature type="binding site" evidence="6">
    <location>
        <position position="94"/>
    </location>
    <ligand>
        <name>substrate</name>
    </ligand>
</feature>
<evidence type="ECO:0000259" key="7">
    <source>
        <dbReference type="Pfam" id="PF01979"/>
    </source>
</evidence>
<evidence type="ECO:0000256" key="5">
    <source>
        <dbReference type="ARBA" id="ARBA00022975"/>
    </source>
</evidence>
<dbReference type="EMBL" id="LTDM01000003">
    <property type="protein sequence ID" value="OLS03708.1"/>
    <property type="molecule type" value="Genomic_DNA"/>
</dbReference>
<evidence type="ECO:0000256" key="6">
    <source>
        <dbReference type="HAMAP-Rule" id="MF_00220"/>
    </source>
</evidence>
<organism evidence="8 9">
    <name type="scientific">Tissierella creatinophila DSM 6911</name>
    <dbReference type="NCBI Taxonomy" id="1123403"/>
    <lineage>
        <taxon>Bacteria</taxon>
        <taxon>Bacillati</taxon>
        <taxon>Bacillota</taxon>
        <taxon>Tissierellia</taxon>
        <taxon>Tissierellales</taxon>
        <taxon>Tissierellaceae</taxon>
        <taxon>Tissierella</taxon>
    </lineage>
</organism>
<dbReference type="GO" id="GO:0005737">
    <property type="term" value="C:cytoplasm"/>
    <property type="evidence" value="ECO:0007669"/>
    <property type="project" value="TreeGrafter"/>
</dbReference>
<accession>A0A1U7M925</accession>
<dbReference type="EC" id="3.5.2.3" evidence="6"/>
<dbReference type="Gene3D" id="3.20.20.140">
    <property type="entry name" value="Metal-dependent hydrolases"/>
    <property type="match status" value="1"/>
</dbReference>